<name>A0A6V7NTY5_ANACO</name>
<proteinExistence type="predicted"/>
<dbReference type="GO" id="GO:0140359">
    <property type="term" value="F:ABC-type transporter activity"/>
    <property type="evidence" value="ECO:0007669"/>
    <property type="project" value="InterPro"/>
</dbReference>
<keyword evidence="3" id="KW-1133">Transmembrane helix</keyword>
<keyword evidence="4" id="KW-0472">Membrane</keyword>
<evidence type="ECO:0000256" key="4">
    <source>
        <dbReference type="ARBA" id="ARBA00023136"/>
    </source>
</evidence>
<evidence type="ECO:0000256" key="5">
    <source>
        <dbReference type="SAM" id="MobiDB-lite"/>
    </source>
</evidence>
<feature type="domain" description="ABC-2 type transporter transmembrane" evidence="6">
    <location>
        <begin position="3"/>
        <end position="52"/>
    </location>
</feature>
<feature type="region of interest" description="Disordered" evidence="5">
    <location>
        <begin position="59"/>
        <end position="95"/>
    </location>
</feature>
<evidence type="ECO:0000256" key="2">
    <source>
        <dbReference type="ARBA" id="ARBA00022692"/>
    </source>
</evidence>
<gene>
    <name evidence="7" type="ORF">CB5_LOCUS5281</name>
</gene>
<organism evidence="7">
    <name type="scientific">Ananas comosus var. bracteatus</name>
    <name type="common">red pineapple</name>
    <dbReference type="NCBI Taxonomy" id="296719"/>
    <lineage>
        <taxon>Eukaryota</taxon>
        <taxon>Viridiplantae</taxon>
        <taxon>Streptophyta</taxon>
        <taxon>Embryophyta</taxon>
        <taxon>Tracheophyta</taxon>
        <taxon>Spermatophyta</taxon>
        <taxon>Magnoliopsida</taxon>
        <taxon>Liliopsida</taxon>
        <taxon>Poales</taxon>
        <taxon>Bromeliaceae</taxon>
        <taxon>Bromelioideae</taxon>
        <taxon>Ananas</taxon>
    </lineage>
</organism>
<dbReference type="AlphaFoldDB" id="A0A6V7NTY5"/>
<evidence type="ECO:0000259" key="6">
    <source>
        <dbReference type="Pfam" id="PF01061"/>
    </source>
</evidence>
<comment type="subcellular location">
    <subcellularLocation>
        <location evidence="1">Membrane</location>
        <topology evidence="1">Multi-pass membrane protein</topology>
    </subcellularLocation>
</comment>
<dbReference type="Pfam" id="PF01061">
    <property type="entry name" value="ABC2_membrane"/>
    <property type="match status" value="1"/>
</dbReference>
<evidence type="ECO:0000256" key="3">
    <source>
        <dbReference type="ARBA" id="ARBA00022989"/>
    </source>
</evidence>
<evidence type="ECO:0000313" key="7">
    <source>
        <dbReference type="EMBL" id="CAD1822070.1"/>
    </source>
</evidence>
<reference evidence="7" key="1">
    <citation type="submission" date="2020-07" db="EMBL/GenBank/DDBJ databases">
        <authorList>
            <person name="Lin J."/>
        </authorList>
    </citation>
    <scope>NUCLEOTIDE SEQUENCE</scope>
</reference>
<keyword evidence="2" id="KW-0812">Transmembrane</keyword>
<dbReference type="GO" id="GO:0016020">
    <property type="term" value="C:membrane"/>
    <property type="evidence" value="ECO:0007669"/>
    <property type="project" value="UniProtKB-SubCell"/>
</dbReference>
<accession>A0A6V7NTY5</accession>
<feature type="compositionally biased region" description="Low complexity" evidence="5">
    <location>
        <begin position="61"/>
        <end position="73"/>
    </location>
</feature>
<dbReference type="EMBL" id="LR862142">
    <property type="protein sequence ID" value="CAD1822070.1"/>
    <property type="molecule type" value="Genomic_DNA"/>
</dbReference>
<dbReference type="InterPro" id="IPR013525">
    <property type="entry name" value="ABC2_TM"/>
</dbReference>
<sequence>MSTTFYTCADALPVFLHERNVFMRETAYNAYRRSSYVLANALVSFPPLLLLAGPSPPSPSRPWGSAAAPPGSGTTSRRRWPPSGPGAGGRRYSRGRRWGSCRGKLREGAGGDRGGAGVAIADDTCLTTGADVLRQQAVTQLGKWQALAVTVAGLLLQAPLLRRLAPGEQEQEEVIR</sequence>
<protein>
    <recommendedName>
        <fullName evidence="6">ABC-2 type transporter transmembrane domain-containing protein</fullName>
    </recommendedName>
</protein>
<evidence type="ECO:0000256" key="1">
    <source>
        <dbReference type="ARBA" id="ARBA00004141"/>
    </source>
</evidence>